<evidence type="ECO:0000256" key="9">
    <source>
        <dbReference type="ARBA" id="ARBA00022764"/>
    </source>
</evidence>
<dbReference type="InterPro" id="IPR001940">
    <property type="entry name" value="Peptidase_S1C"/>
</dbReference>
<evidence type="ECO:0000256" key="14">
    <source>
        <dbReference type="PIRSR" id="PIRSR611782-1"/>
    </source>
</evidence>
<dbReference type="FunFam" id="2.40.10.120:FF:000007">
    <property type="entry name" value="Periplasmic serine endoprotease DegP-like"/>
    <property type="match status" value="1"/>
</dbReference>
<dbReference type="EC" id="3.4.21.107" evidence="4"/>
<keyword evidence="10" id="KW-0378">Hydrolase</keyword>
<feature type="domain" description="PDZ" evidence="17">
    <location>
        <begin position="270"/>
        <end position="361"/>
    </location>
</feature>
<dbReference type="CDD" id="cd10839">
    <property type="entry name" value="cpPDZ1_DegP-like"/>
    <property type="match status" value="1"/>
</dbReference>
<dbReference type="InterPro" id="IPR041489">
    <property type="entry name" value="PDZ_6"/>
</dbReference>
<feature type="active site" description="Charge relay system" evidence="14">
    <location>
        <position position="226"/>
    </location>
</feature>
<dbReference type="InterPro" id="IPR009003">
    <property type="entry name" value="Peptidase_S1_PA"/>
</dbReference>
<evidence type="ECO:0000256" key="1">
    <source>
        <dbReference type="ARBA" id="ARBA00001772"/>
    </source>
</evidence>
<proteinExistence type="inferred from homology"/>
<dbReference type="GO" id="GO:0004252">
    <property type="term" value="F:serine-type endopeptidase activity"/>
    <property type="evidence" value="ECO:0007669"/>
    <property type="project" value="InterPro"/>
</dbReference>
<dbReference type="InterPro" id="IPR036034">
    <property type="entry name" value="PDZ_sf"/>
</dbReference>
<dbReference type="InterPro" id="IPR001478">
    <property type="entry name" value="PDZ"/>
</dbReference>
<evidence type="ECO:0000256" key="12">
    <source>
        <dbReference type="ARBA" id="ARBA00023016"/>
    </source>
</evidence>
<name>A0A9J6PAD8_9PROT</name>
<dbReference type="Pfam" id="PF17820">
    <property type="entry name" value="PDZ_6"/>
    <property type="match status" value="1"/>
</dbReference>
<evidence type="ECO:0000313" key="18">
    <source>
        <dbReference type="EMBL" id="MCP1334982.1"/>
    </source>
</evidence>
<keyword evidence="11" id="KW-0720">Serine protease</keyword>
<evidence type="ECO:0000256" key="2">
    <source>
        <dbReference type="ARBA" id="ARBA00004418"/>
    </source>
</evidence>
<dbReference type="PANTHER" id="PTHR22939">
    <property type="entry name" value="SERINE PROTEASE FAMILY S1C HTRA-RELATED"/>
    <property type="match status" value="1"/>
</dbReference>
<dbReference type="EMBL" id="JAMZFT010000001">
    <property type="protein sequence ID" value="MCP1334982.1"/>
    <property type="molecule type" value="Genomic_DNA"/>
</dbReference>
<dbReference type="PRINTS" id="PR00834">
    <property type="entry name" value="PROTEASES2C"/>
</dbReference>
<dbReference type="Gene3D" id="2.40.10.120">
    <property type="match status" value="1"/>
</dbReference>
<dbReference type="Proteomes" id="UP001055804">
    <property type="component" value="Unassembled WGS sequence"/>
</dbReference>
<keyword evidence="19" id="KW-1185">Reference proteome</keyword>
<dbReference type="SUPFAM" id="SSF50156">
    <property type="entry name" value="PDZ domain-like"/>
    <property type="match status" value="2"/>
</dbReference>
<sequence>MITGRFFKAVRGAGLGLALIGAAAVAAGTVHPVYAQRGVPESFADLAEQLSPAVVNIATSQTVQSQRPDIPMPQFPPGTPFEEFFKDFFDRQQRGNGQPRRVQSLGSGFVIDASGYIVTNNHVIEGADEIEVNFADGRTLPAELVGTDPKTDLALLKVEPEEPLVSVSFGDSDASRVGEWVMAIGNPFGLGGSVSVGIISARNRDINAGPYDDFIQTDAAINRGNSGGPLFNMNGEVIGVNTAIISPSGGSIGIGFAIPSSIAQSVVSQLREFGETRRGWLGVRIQSVTDEIAESLGLDRARGALVAGVSDGGPAAEGGIEPGDVIVSFDGKDVLEMRQLPRIVAETQVGKTVDVDVIRQGETRTLQVRVGRLEEAEEPAAAAAGSEVPSAEQTVSALGLTLSPLTEEARTQFSVPVEVTGVLVSEVAGDSAAAEKGIRPGDVIVEVAQQEVSSPADVARLVEETKAGERKSILLLLNRGGDLRFVAVRLDK</sequence>
<feature type="chain" id="PRO_5039925592" description="Probable periplasmic serine endoprotease DegP-like" evidence="16">
    <location>
        <begin position="27"/>
        <end position="492"/>
    </location>
</feature>
<comment type="subcellular location">
    <subcellularLocation>
        <location evidence="2">Periplasm</location>
    </subcellularLocation>
</comment>
<feature type="binding site" evidence="15">
    <location>
        <position position="122"/>
    </location>
    <ligand>
        <name>substrate</name>
    </ligand>
</feature>
<evidence type="ECO:0000256" key="8">
    <source>
        <dbReference type="ARBA" id="ARBA00022737"/>
    </source>
</evidence>
<keyword evidence="12" id="KW-0346">Stress response</keyword>
<evidence type="ECO:0000259" key="17">
    <source>
        <dbReference type="PROSITE" id="PS50106"/>
    </source>
</evidence>
<evidence type="ECO:0000256" key="16">
    <source>
        <dbReference type="SAM" id="SignalP"/>
    </source>
</evidence>
<dbReference type="RefSeq" id="WP_269330942.1">
    <property type="nucleotide sequence ID" value="NZ_JAMZFT010000001.1"/>
</dbReference>
<feature type="domain" description="PDZ" evidence="17">
    <location>
        <begin position="387"/>
        <end position="454"/>
    </location>
</feature>
<evidence type="ECO:0000256" key="11">
    <source>
        <dbReference type="ARBA" id="ARBA00022825"/>
    </source>
</evidence>
<organism evidence="18 19">
    <name type="scientific">Futiania mangrovi</name>
    <dbReference type="NCBI Taxonomy" id="2959716"/>
    <lineage>
        <taxon>Bacteria</taxon>
        <taxon>Pseudomonadati</taxon>
        <taxon>Pseudomonadota</taxon>
        <taxon>Alphaproteobacteria</taxon>
        <taxon>Futianiales</taxon>
        <taxon>Futianiaceae</taxon>
        <taxon>Futiania</taxon>
    </lineage>
</organism>
<protein>
    <recommendedName>
        <fullName evidence="5">Probable periplasmic serine endoprotease DegP-like</fullName>
        <ecNumber evidence="4">3.4.21.107</ecNumber>
    </recommendedName>
    <alternativeName>
        <fullName evidence="13">Protease Do</fullName>
    </alternativeName>
</protein>
<evidence type="ECO:0000256" key="6">
    <source>
        <dbReference type="ARBA" id="ARBA00022670"/>
    </source>
</evidence>
<dbReference type="SMART" id="SM00228">
    <property type="entry name" value="PDZ"/>
    <property type="match status" value="2"/>
</dbReference>
<feature type="signal peptide" evidence="16">
    <location>
        <begin position="1"/>
        <end position="26"/>
    </location>
</feature>
<accession>A0A9J6PAD8</accession>
<dbReference type="SUPFAM" id="SSF50494">
    <property type="entry name" value="Trypsin-like serine proteases"/>
    <property type="match status" value="1"/>
</dbReference>
<comment type="catalytic activity">
    <reaction evidence="1">
        <text>Acts on substrates that are at least partially unfolded. The cleavage site P1 residue is normally between a pair of hydrophobic residues, such as Val-|-Val.</text>
        <dbReference type="EC" id="3.4.21.107"/>
    </reaction>
</comment>
<comment type="caution">
    <text evidence="18">The sequence shown here is derived from an EMBL/GenBank/DDBJ whole genome shotgun (WGS) entry which is preliminary data.</text>
</comment>
<keyword evidence="7 16" id="KW-0732">Signal</keyword>
<dbReference type="GO" id="GO:0006508">
    <property type="term" value="P:proteolysis"/>
    <property type="evidence" value="ECO:0007669"/>
    <property type="project" value="UniProtKB-KW"/>
</dbReference>
<evidence type="ECO:0000256" key="4">
    <source>
        <dbReference type="ARBA" id="ARBA00013035"/>
    </source>
</evidence>
<evidence type="ECO:0000313" key="19">
    <source>
        <dbReference type="Proteomes" id="UP001055804"/>
    </source>
</evidence>
<keyword evidence="9" id="KW-0574">Periplasm</keyword>
<feature type="active site" description="Charge relay system" evidence="14">
    <location>
        <position position="152"/>
    </location>
</feature>
<feature type="binding site" evidence="15">
    <location>
        <begin position="224"/>
        <end position="226"/>
    </location>
    <ligand>
        <name>substrate</name>
    </ligand>
</feature>
<evidence type="ECO:0000256" key="15">
    <source>
        <dbReference type="PIRSR" id="PIRSR611782-2"/>
    </source>
</evidence>
<dbReference type="GO" id="GO:0042597">
    <property type="term" value="C:periplasmic space"/>
    <property type="evidence" value="ECO:0007669"/>
    <property type="project" value="UniProtKB-SubCell"/>
</dbReference>
<comment type="similarity">
    <text evidence="3">Belongs to the peptidase S1C family.</text>
</comment>
<evidence type="ECO:0000256" key="13">
    <source>
        <dbReference type="ARBA" id="ARBA00032850"/>
    </source>
</evidence>
<dbReference type="PANTHER" id="PTHR22939:SF130">
    <property type="entry name" value="PERIPLASMIC SERINE ENDOPROTEASE DEGP-LIKE-RELATED"/>
    <property type="match status" value="1"/>
</dbReference>
<evidence type="ECO:0000256" key="5">
    <source>
        <dbReference type="ARBA" id="ARBA00013958"/>
    </source>
</evidence>
<evidence type="ECO:0000256" key="3">
    <source>
        <dbReference type="ARBA" id="ARBA00010541"/>
    </source>
</evidence>
<keyword evidence="8" id="KW-0677">Repeat</keyword>
<dbReference type="Pfam" id="PF13180">
    <property type="entry name" value="PDZ_2"/>
    <property type="match status" value="1"/>
</dbReference>
<reference evidence="18" key="1">
    <citation type="submission" date="2022-06" db="EMBL/GenBank/DDBJ databases">
        <title>Isolation and Genomics of Futiania mangrovii gen. nov., sp. nov., a Rare and Metabolically-versatile member in the Class Alphaproteobacteria.</title>
        <authorList>
            <person name="Liu L."/>
            <person name="Huang W.-C."/>
            <person name="Pan J."/>
            <person name="Li J."/>
            <person name="Huang Y."/>
            <person name="Du H."/>
            <person name="Liu Y."/>
            <person name="Li M."/>
        </authorList>
    </citation>
    <scope>NUCLEOTIDE SEQUENCE</scope>
    <source>
        <strain evidence="18">FT118</strain>
    </source>
</reference>
<dbReference type="Pfam" id="PF13365">
    <property type="entry name" value="Trypsin_2"/>
    <property type="match status" value="1"/>
</dbReference>
<dbReference type="NCBIfam" id="TIGR02037">
    <property type="entry name" value="degP_htrA_DO"/>
    <property type="match status" value="1"/>
</dbReference>
<dbReference type="InterPro" id="IPR011782">
    <property type="entry name" value="Pept_S1C_Do"/>
</dbReference>
<keyword evidence="6" id="KW-0645">Protease</keyword>
<dbReference type="AlphaFoldDB" id="A0A9J6PAD8"/>
<gene>
    <name evidence="18" type="ORF">NJQ99_01015</name>
</gene>
<feature type="binding site" evidence="15">
    <location>
        <position position="152"/>
    </location>
    <ligand>
        <name>substrate</name>
    </ligand>
</feature>
<dbReference type="Gene3D" id="2.30.42.10">
    <property type="match status" value="2"/>
</dbReference>
<feature type="active site" description="Charge relay system" evidence="14">
    <location>
        <position position="122"/>
    </location>
</feature>
<evidence type="ECO:0000256" key="7">
    <source>
        <dbReference type="ARBA" id="ARBA00022729"/>
    </source>
</evidence>
<dbReference type="PROSITE" id="PS50106">
    <property type="entry name" value="PDZ"/>
    <property type="match status" value="2"/>
</dbReference>
<evidence type="ECO:0000256" key="10">
    <source>
        <dbReference type="ARBA" id="ARBA00022801"/>
    </source>
</evidence>